<dbReference type="Gene3D" id="3.40.50.720">
    <property type="entry name" value="NAD(P)-binding Rossmann-like Domain"/>
    <property type="match status" value="1"/>
</dbReference>
<accession>A0ABV3M312</accession>
<dbReference type="InterPro" id="IPR020904">
    <property type="entry name" value="Sc_DH/Rdtase_CS"/>
</dbReference>
<dbReference type="Proteomes" id="UP001553843">
    <property type="component" value="Unassembled WGS sequence"/>
</dbReference>
<keyword evidence="2" id="KW-0560">Oxidoreductase</keyword>
<keyword evidence="6" id="KW-1185">Reference proteome</keyword>
<dbReference type="PRINTS" id="PR00081">
    <property type="entry name" value="GDHRDH"/>
</dbReference>
<evidence type="ECO:0000256" key="2">
    <source>
        <dbReference type="ARBA" id="ARBA00023002"/>
    </source>
</evidence>
<dbReference type="PANTHER" id="PTHR44196">
    <property type="entry name" value="DEHYDROGENASE/REDUCTASE SDR FAMILY MEMBER 7B"/>
    <property type="match status" value="1"/>
</dbReference>
<dbReference type="PANTHER" id="PTHR44196:SF1">
    <property type="entry name" value="DEHYDROGENASE_REDUCTASE SDR FAMILY MEMBER 7B"/>
    <property type="match status" value="1"/>
</dbReference>
<feature type="domain" description="Ketoreductase" evidence="4">
    <location>
        <begin position="24"/>
        <end position="202"/>
    </location>
</feature>
<evidence type="ECO:0000256" key="3">
    <source>
        <dbReference type="RuleBase" id="RU000363"/>
    </source>
</evidence>
<sequence>MEPVEPVAWNGGEEGAGLVAEQGKVVVITGASSGVGRACARRFASRGWSVVLAARRTAELEEVAAACRKHRGARALVVPTDVTDAEAVEHLARRAVTAFGRIDVWVNNASVAAFGSLDEIPPAVFRRVLDVDVMGYAHGARAALGVMREQGDGTLINVSSVVGAAVVPYNIPYVISKAAVRALSGSLRQELRLAGQHGVHVCTVLPSTMDTPFFRSAANYSGRKVLPMAPVYTAERAARTVLRLTRRPRRETYVGPAGRLLGIQSKLAPGLVERLLARQMDRSHLSRKEPAAPTSGNVLRPLPEAAAVSGGWHGRRRTAVRRLAVATLAVGAVLATGRRARCGCGRR</sequence>
<evidence type="ECO:0000313" key="5">
    <source>
        <dbReference type="EMBL" id="MEW2366097.1"/>
    </source>
</evidence>
<dbReference type="InterPro" id="IPR002347">
    <property type="entry name" value="SDR_fam"/>
</dbReference>
<proteinExistence type="inferred from homology"/>
<dbReference type="PROSITE" id="PS00061">
    <property type="entry name" value="ADH_SHORT"/>
    <property type="match status" value="1"/>
</dbReference>
<dbReference type="PRINTS" id="PR00080">
    <property type="entry name" value="SDRFAMILY"/>
</dbReference>
<comment type="similarity">
    <text evidence="1 3">Belongs to the short-chain dehydrogenases/reductases (SDR) family.</text>
</comment>
<dbReference type="SMART" id="SM00822">
    <property type="entry name" value="PKS_KR"/>
    <property type="match status" value="1"/>
</dbReference>
<dbReference type="EMBL" id="JBEYRS010000014">
    <property type="protein sequence ID" value="MEW2366097.1"/>
    <property type="molecule type" value="Genomic_DNA"/>
</dbReference>
<dbReference type="Pfam" id="PF00106">
    <property type="entry name" value="adh_short"/>
    <property type="match status" value="1"/>
</dbReference>
<comment type="caution">
    <text evidence="5">The sequence shown here is derived from an EMBL/GenBank/DDBJ whole genome shotgun (WGS) entry which is preliminary data.</text>
</comment>
<dbReference type="InterPro" id="IPR057326">
    <property type="entry name" value="KR_dom"/>
</dbReference>
<dbReference type="NCBIfam" id="NF005495">
    <property type="entry name" value="PRK07109.1"/>
    <property type="match status" value="1"/>
</dbReference>
<dbReference type="InterPro" id="IPR036291">
    <property type="entry name" value="NAD(P)-bd_dom_sf"/>
</dbReference>
<reference evidence="5 6" key="1">
    <citation type="submission" date="2024-06" db="EMBL/GenBank/DDBJ databases">
        <title>The Natural Products Discovery Center: Release of the First 8490 Sequenced Strains for Exploring Actinobacteria Biosynthetic Diversity.</title>
        <authorList>
            <person name="Kalkreuter E."/>
            <person name="Kautsar S.A."/>
            <person name="Yang D."/>
            <person name="Bader C.D."/>
            <person name="Teijaro C.N."/>
            <person name="Fluegel L."/>
            <person name="Davis C.M."/>
            <person name="Simpson J.R."/>
            <person name="Lauterbach L."/>
            <person name="Steele A.D."/>
            <person name="Gui C."/>
            <person name="Meng S."/>
            <person name="Li G."/>
            <person name="Viehrig K."/>
            <person name="Ye F."/>
            <person name="Su P."/>
            <person name="Kiefer A.F."/>
            <person name="Nichols A."/>
            <person name="Cepeda A.J."/>
            <person name="Yan W."/>
            <person name="Fan B."/>
            <person name="Jiang Y."/>
            <person name="Adhikari A."/>
            <person name="Zheng C.-J."/>
            <person name="Schuster L."/>
            <person name="Cowan T.M."/>
            <person name="Smanski M.J."/>
            <person name="Chevrette M.G."/>
            <person name="De Carvalho L.P.S."/>
            <person name="Shen B."/>
        </authorList>
    </citation>
    <scope>NUCLEOTIDE SEQUENCE [LARGE SCALE GENOMIC DNA]</scope>
    <source>
        <strain evidence="5 6">NPDC047833</strain>
    </source>
</reference>
<protein>
    <submittedName>
        <fullName evidence="5">SDR family oxidoreductase</fullName>
    </submittedName>
</protein>
<dbReference type="SUPFAM" id="SSF51735">
    <property type="entry name" value="NAD(P)-binding Rossmann-fold domains"/>
    <property type="match status" value="1"/>
</dbReference>
<name>A0ABV3M312_9ACTN</name>
<gene>
    <name evidence="5" type="ORF">AB0887_29645</name>
</gene>
<evidence type="ECO:0000259" key="4">
    <source>
        <dbReference type="SMART" id="SM00822"/>
    </source>
</evidence>
<organism evidence="5 6">
    <name type="scientific">Streptomyces huasconensis</name>
    <dbReference type="NCBI Taxonomy" id="1854574"/>
    <lineage>
        <taxon>Bacteria</taxon>
        <taxon>Bacillati</taxon>
        <taxon>Actinomycetota</taxon>
        <taxon>Actinomycetes</taxon>
        <taxon>Kitasatosporales</taxon>
        <taxon>Streptomycetaceae</taxon>
        <taxon>Streptomyces</taxon>
    </lineage>
</organism>
<evidence type="ECO:0000256" key="1">
    <source>
        <dbReference type="ARBA" id="ARBA00006484"/>
    </source>
</evidence>
<dbReference type="RefSeq" id="WP_359782598.1">
    <property type="nucleotide sequence ID" value="NZ_JBEYRR010000012.1"/>
</dbReference>
<evidence type="ECO:0000313" key="6">
    <source>
        <dbReference type="Proteomes" id="UP001553843"/>
    </source>
</evidence>